<organism evidence="2 3">
    <name type="scientific">Tothia fuscella</name>
    <dbReference type="NCBI Taxonomy" id="1048955"/>
    <lineage>
        <taxon>Eukaryota</taxon>
        <taxon>Fungi</taxon>
        <taxon>Dikarya</taxon>
        <taxon>Ascomycota</taxon>
        <taxon>Pezizomycotina</taxon>
        <taxon>Dothideomycetes</taxon>
        <taxon>Pleosporomycetidae</taxon>
        <taxon>Venturiales</taxon>
        <taxon>Cylindrosympodiaceae</taxon>
        <taxon>Tothia</taxon>
    </lineage>
</organism>
<evidence type="ECO:0000256" key="1">
    <source>
        <dbReference type="SAM" id="MobiDB-lite"/>
    </source>
</evidence>
<dbReference type="EMBL" id="MU007051">
    <property type="protein sequence ID" value="KAF2428930.1"/>
    <property type="molecule type" value="Genomic_DNA"/>
</dbReference>
<evidence type="ECO:0000313" key="3">
    <source>
        <dbReference type="Proteomes" id="UP000800235"/>
    </source>
</evidence>
<keyword evidence="3" id="KW-1185">Reference proteome</keyword>
<feature type="region of interest" description="Disordered" evidence="1">
    <location>
        <begin position="1"/>
        <end position="34"/>
    </location>
</feature>
<gene>
    <name evidence="2" type="ORF">EJ08DRAFT_662102</name>
</gene>
<dbReference type="Proteomes" id="UP000800235">
    <property type="component" value="Unassembled WGS sequence"/>
</dbReference>
<reference evidence="2" key="1">
    <citation type="journal article" date="2020" name="Stud. Mycol.">
        <title>101 Dothideomycetes genomes: a test case for predicting lifestyles and emergence of pathogens.</title>
        <authorList>
            <person name="Haridas S."/>
            <person name="Albert R."/>
            <person name="Binder M."/>
            <person name="Bloem J."/>
            <person name="Labutti K."/>
            <person name="Salamov A."/>
            <person name="Andreopoulos B."/>
            <person name="Baker S."/>
            <person name="Barry K."/>
            <person name="Bills G."/>
            <person name="Bluhm B."/>
            <person name="Cannon C."/>
            <person name="Castanera R."/>
            <person name="Culley D."/>
            <person name="Daum C."/>
            <person name="Ezra D."/>
            <person name="Gonzalez J."/>
            <person name="Henrissat B."/>
            <person name="Kuo A."/>
            <person name="Liang C."/>
            <person name="Lipzen A."/>
            <person name="Lutzoni F."/>
            <person name="Magnuson J."/>
            <person name="Mondo S."/>
            <person name="Nolan M."/>
            <person name="Ohm R."/>
            <person name="Pangilinan J."/>
            <person name="Park H.-J."/>
            <person name="Ramirez L."/>
            <person name="Alfaro M."/>
            <person name="Sun H."/>
            <person name="Tritt A."/>
            <person name="Yoshinaga Y."/>
            <person name="Zwiers L.-H."/>
            <person name="Turgeon B."/>
            <person name="Goodwin S."/>
            <person name="Spatafora J."/>
            <person name="Crous P."/>
            <person name="Grigoriev I."/>
        </authorList>
    </citation>
    <scope>NUCLEOTIDE SEQUENCE</scope>
    <source>
        <strain evidence="2">CBS 130266</strain>
    </source>
</reference>
<protein>
    <submittedName>
        <fullName evidence="2">Uncharacterized protein</fullName>
    </submittedName>
</protein>
<sequence>MPPKRNLPFPTGMTTKERKGRRKSGTADEDSIQANLPESLLVPTPTSIGPCQPSILTSSSFSNLLLNLRHVIYDMHFRSVQQDTDRTSVTEGEETEEAYTVLCRKGLLGASREIRCQAIDRYFQTHTVHLASLSNAGKFFWFIGGFGCATLRNLSINHSGGLGPGDAHEELAVEIIKKSIPQLHHLNICVNVQKLASLV</sequence>
<accession>A0A9P4TWV7</accession>
<proteinExistence type="predicted"/>
<comment type="caution">
    <text evidence="2">The sequence shown here is derived from an EMBL/GenBank/DDBJ whole genome shotgun (WGS) entry which is preliminary data.</text>
</comment>
<evidence type="ECO:0000313" key="2">
    <source>
        <dbReference type="EMBL" id="KAF2428930.1"/>
    </source>
</evidence>
<name>A0A9P4TWV7_9PEZI</name>
<dbReference type="AlphaFoldDB" id="A0A9P4TWV7"/>